<keyword evidence="6" id="KW-0472">Membrane</keyword>
<evidence type="ECO:0000256" key="7">
    <source>
        <dbReference type="RuleBase" id="RU362048"/>
    </source>
</evidence>
<evidence type="ECO:0000256" key="6">
    <source>
        <dbReference type="ARBA" id="ARBA00023136"/>
    </source>
</evidence>
<evidence type="ECO:0000313" key="9">
    <source>
        <dbReference type="Proteomes" id="UP000351155"/>
    </source>
</evidence>
<reference evidence="8 9" key="1">
    <citation type="submission" date="2019-03" db="EMBL/GenBank/DDBJ databases">
        <authorList>
            <consortium name="Pathogen Informatics"/>
        </authorList>
    </citation>
    <scope>NUCLEOTIDE SEQUENCE [LARGE SCALE GENOMIC DNA]</scope>
    <source>
        <strain evidence="8 9">NCTC12126</strain>
    </source>
</reference>
<evidence type="ECO:0000313" key="8">
    <source>
        <dbReference type="EMBL" id="VFS44966.1"/>
    </source>
</evidence>
<dbReference type="InterPro" id="IPR002771">
    <property type="entry name" value="Multi_antbiot-R_MarC"/>
</dbReference>
<evidence type="ECO:0000256" key="4">
    <source>
        <dbReference type="ARBA" id="ARBA00022692"/>
    </source>
</evidence>
<keyword evidence="4" id="KW-0812">Transmembrane</keyword>
<dbReference type="Proteomes" id="UP000351155">
    <property type="component" value="Unassembled WGS sequence"/>
</dbReference>
<sequence length="40" mass="4250">MSEIISAAVLLILIMDPLGNLPIFMSVLKHTEPKASPGDS</sequence>
<gene>
    <name evidence="8" type="primary">yhgN_2</name>
    <name evidence="8" type="ORF">NCTC12126_06282</name>
</gene>
<protein>
    <recommendedName>
        <fullName evidence="7">UPF0056 membrane protein</fullName>
    </recommendedName>
</protein>
<evidence type="ECO:0000256" key="3">
    <source>
        <dbReference type="ARBA" id="ARBA00022475"/>
    </source>
</evidence>
<dbReference type="Pfam" id="PF01914">
    <property type="entry name" value="MarC"/>
    <property type="match status" value="1"/>
</dbReference>
<evidence type="ECO:0000256" key="2">
    <source>
        <dbReference type="ARBA" id="ARBA00009784"/>
    </source>
</evidence>
<evidence type="ECO:0000256" key="1">
    <source>
        <dbReference type="ARBA" id="ARBA00004651"/>
    </source>
</evidence>
<comment type="similarity">
    <text evidence="2 7">Belongs to the UPF0056 (MarC) family.</text>
</comment>
<keyword evidence="5" id="KW-1133">Transmembrane helix</keyword>
<comment type="subcellular location">
    <subcellularLocation>
        <location evidence="1 7">Cell membrane</location>
        <topology evidence="1 7">Multi-pass membrane protein</topology>
    </subcellularLocation>
</comment>
<organism evidence="8 9">
    <name type="scientific">Enterobacter cancerogenus</name>
    <dbReference type="NCBI Taxonomy" id="69218"/>
    <lineage>
        <taxon>Bacteria</taxon>
        <taxon>Pseudomonadati</taxon>
        <taxon>Pseudomonadota</taxon>
        <taxon>Gammaproteobacteria</taxon>
        <taxon>Enterobacterales</taxon>
        <taxon>Enterobacteriaceae</taxon>
        <taxon>Enterobacter</taxon>
        <taxon>Enterobacter cloacae complex</taxon>
    </lineage>
</organism>
<accession>A0A484ZB40</accession>
<name>A0A484ZB40_9ENTR</name>
<dbReference type="AlphaFoldDB" id="A0A484ZB40"/>
<keyword evidence="3" id="KW-1003">Cell membrane</keyword>
<dbReference type="GO" id="GO:0005886">
    <property type="term" value="C:plasma membrane"/>
    <property type="evidence" value="ECO:0007669"/>
    <property type="project" value="UniProtKB-SubCell"/>
</dbReference>
<evidence type="ECO:0000256" key="5">
    <source>
        <dbReference type="ARBA" id="ARBA00022989"/>
    </source>
</evidence>
<proteinExistence type="inferred from homology"/>
<dbReference type="EMBL" id="CAADIW010000083">
    <property type="protein sequence ID" value="VFS44966.1"/>
    <property type="molecule type" value="Genomic_DNA"/>
</dbReference>